<dbReference type="AlphaFoldDB" id="A0A8H3X8X0"/>
<sequence>MSSIFISFCFAKTVSGTDNFINGTALYRVAINNDQLSELTFKGYTGNPDSLVIPFEKNAIVLMVGRYVYEDKEYLSLVQATPVLSPDPNYIPTSNDLPLSLPLLIYSAMPVSGSYLSDSNSGRESFMLARRLYNGITSTKNIPSKVIVSYRNENKRYDAVKNNLQKTVLSVVGRLKVSSNNIPHIIASEIEWTYLSEGQSPSTCDKSNSHSREDLDLHLDNDVSPINLMDILSQIQNKTASTTSTPPNVNSALPSSNAHHTPQTSVGK</sequence>
<evidence type="ECO:0000313" key="2">
    <source>
        <dbReference type="EMBL" id="KAF0429120.1"/>
    </source>
</evidence>
<dbReference type="EMBL" id="WTPW01001554">
    <property type="protein sequence ID" value="KAF0429120.1"/>
    <property type="molecule type" value="Genomic_DNA"/>
</dbReference>
<name>A0A8H3X8X0_GIGMA</name>
<dbReference type="OrthoDB" id="2444746at2759"/>
<accession>A0A8H3X8X0</accession>
<organism evidence="2 3">
    <name type="scientific">Gigaspora margarita</name>
    <dbReference type="NCBI Taxonomy" id="4874"/>
    <lineage>
        <taxon>Eukaryota</taxon>
        <taxon>Fungi</taxon>
        <taxon>Fungi incertae sedis</taxon>
        <taxon>Mucoromycota</taxon>
        <taxon>Glomeromycotina</taxon>
        <taxon>Glomeromycetes</taxon>
        <taxon>Diversisporales</taxon>
        <taxon>Gigasporaceae</taxon>
        <taxon>Gigaspora</taxon>
    </lineage>
</organism>
<feature type="region of interest" description="Disordered" evidence="1">
    <location>
        <begin position="238"/>
        <end position="268"/>
    </location>
</feature>
<evidence type="ECO:0000313" key="3">
    <source>
        <dbReference type="Proteomes" id="UP000439903"/>
    </source>
</evidence>
<protein>
    <submittedName>
        <fullName evidence="2">Uncharacterized protein</fullName>
    </submittedName>
</protein>
<gene>
    <name evidence="2" type="ORF">F8M41_005786</name>
</gene>
<proteinExistence type="predicted"/>
<dbReference type="Proteomes" id="UP000439903">
    <property type="component" value="Unassembled WGS sequence"/>
</dbReference>
<keyword evidence="3" id="KW-1185">Reference proteome</keyword>
<reference evidence="2 3" key="1">
    <citation type="journal article" date="2019" name="Environ. Microbiol.">
        <title>At the nexus of three kingdoms: the genome of the mycorrhizal fungus Gigaspora margarita provides insights into plant, endobacterial and fungal interactions.</title>
        <authorList>
            <person name="Venice F."/>
            <person name="Ghignone S."/>
            <person name="Salvioli di Fossalunga A."/>
            <person name="Amselem J."/>
            <person name="Novero M."/>
            <person name="Xianan X."/>
            <person name="Sedzielewska Toro K."/>
            <person name="Morin E."/>
            <person name="Lipzen A."/>
            <person name="Grigoriev I.V."/>
            <person name="Henrissat B."/>
            <person name="Martin F.M."/>
            <person name="Bonfante P."/>
        </authorList>
    </citation>
    <scope>NUCLEOTIDE SEQUENCE [LARGE SCALE GENOMIC DNA]</scope>
    <source>
        <strain evidence="2 3">BEG34</strain>
    </source>
</reference>
<comment type="caution">
    <text evidence="2">The sequence shown here is derived from an EMBL/GenBank/DDBJ whole genome shotgun (WGS) entry which is preliminary data.</text>
</comment>
<evidence type="ECO:0000256" key="1">
    <source>
        <dbReference type="SAM" id="MobiDB-lite"/>
    </source>
</evidence>